<gene>
    <name evidence="2" type="ORF">FA15DRAFT_653406</name>
</gene>
<dbReference type="STRING" id="230819.A0A5C3L4P2"/>
<organism evidence="2 3">
    <name type="scientific">Coprinopsis marcescibilis</name>
    <name type="common">Agaric fungus</name>
    <name type="synonym">Psathyrella marcescibilis</name>
    <dbReference type="NCBI Taxonomy" id="230819"/>
    <lineage>
        <taxon>Eukaryota</taxon>
        <taxon>Fungi</taxon>
        <taxon>Dikarya</taxon>
        <taxon>Basidiomycota</taxon>
        <taxon>Agaricomycotina</taxon>
        <taxon>Agaricomycetes</taxon>
        <taxon>Agaricomycetidae</taxon>
        <taxon>Agaricales</taxon>
        <taxon>Agaricineae</taxon>
        <taxon>Psathyrellaceae</taxon>
        <taxon>Coprinopsis</taxon>
    </lineage>
</organism>
<accession>A0A5C3L4P2</accession>
<sequence length="219" mass="25246">MRCSVKTIGLSAWRVASLSAFTAWPDPSPSVYCKIMIPHATNVIFTLTVTDNDDELSNDVVLPGTESDIESFSDMWNDSVPCDKVIIGTFEQQLWVQTSQGQRQTTVDFEYFSSKWKYQCMFLLKKMLDMAPIHGFFRTIRTARILDLHIGHIDCEDDDGEIWAKFLQESWLISRGLRPWSRHPKLFVKGCVDGWRNIQPASSTYNSLSVCYKPKRYAW</sequence>
<keyword evidence="1" id="KW-0732">Signal</keyword>
<dbReference type="Proteomes" id="UP000307440">
    <property type="component" value="Unassembled WGS sequence"/>
</dbReference>
<proteinExistence type="predicted"/>
<reference evidence="2 3" key="1">
    <citation type="journal article" date="2019" name="Nat. Ecol. Evol.">
        <title>Megaphylogeny resolves global patterns of mushroom evolution.</title>
        <authorList>
            <person name="Varga T."/>
            <person name="Krizsan K."/>
            <person name="Foldi C."/>
            <person name="Dima B."/>
            <person name="Sanchez-Garcia M."/>
            <person name="Sanchez-Ramirez S."/>
            <person name="Szollosi G.J."/>
            <person name="Szarkandi J.G."/>
            <person name="Papp V."/>
            <person name="Albert L."/>
            <person name="Andreopoulos W."/>
            <person name="Angelini C."/>
            <person name="Antonin V."/>
            <person name="Barry K.W."/>
            <person name="Bougher N.L."/>
            <person name="Buchanan P."/>
            <person name="Buyck B."/>
            <person name="Bense V."/>
            <person name="Catcheside P."/>
            <person name="Chovatia M."/>
            <person name="Cooper J."/>
            <person name="Damon W."/>
            <person name="Desjardin D."/>
            <person name="Finy P."/>
            <person name="Geml J."/>
            <person name="Haridas S."/>
            <person name="Hughes K."/>
            <person name="Justo A."/>
            <person name="Karasinski D."/>
            <person name="Kautmanova I."/>
            <person name="Kiss B."/>
            <person name="Kocsube S."/>
            <person name="Kotiranta H."/>
            <person name="LaButti K.M."/>
            <person name="Lechner B.E."/>
            <person name="Liimatainen K."/>
            <person name="Lipzen A."/>
            <person name="Lukacs Z."/>
            <person name="Mihaltcheva S."/>
            <person name="Morgado L.N."/>
            <person name="Niskanen T."/>
            <person name="Noordeloos M.E."/>
            <person name="Ohm R.A."/>
            <person name="Ortiz-Santana B."/>
            <person name="Ovrebo C."/>
            <person name="Racz N."/>
            <person name="Riley R."/>
            <person name="Savchenko A."/>
            <person name="Shiryaev A."/>
            <person name="Soop K."/>
            <person name="Spirin V."/>
            <person name="Szebenyi C."/>
            <person name="Tomsovsky M."/>
            <person name="Tulloss R.E."/>
            <person name="Uehling J."/>
            <person name="Grigoriev I.V."/>
            <person name="Vagvolgyi C."/>
            <person name="Papp T."/>
            <person name="Martin F.M."/>
            <person name="Miettinen O."/>
            <person name="Hibbett D.S."/>
            <person name="Nagy L.G."/>
        </authorList>
    </citation>
    <scope>NUCLEOTIDE SEQUENCE [LARGE SCALE GENOMIC DNA]</scope>
    <source>
        <strain evidence="2 3">CBS 121175</strain>
    </source>
</reference>
<evidence type="ECO:0000313" key="3">
    <source>
        <dbReference type="Proteomes" id="UP000307440"/>
    </source>
</evidence>
<protein>
    <submittedName>
        <fullName evidence="2">Uncharacterized protein</fullName>
    </submittedName>
</protein>
<evidence type="ECO:0000256" key="1">
    <source>
        <dbReference type="SAM" id="SignalP"/>
    </source>
</evidence>
<name>A0A5C3L4P2_COPMA</name>
<dbReference type="AlphaFoldDB" id="A0A5C3L4P2"/>
<feature type="chain" id="PRO_5022675777" evidence="1">
    <location>
        <begin position="21"/>
        <end position="219"/>
    </location>
</feature>
<keyword evidence="3" id="KW-1185">Reference proteome</keyword>
<feature type="signal peptide" evidence="1">
    <location>
        <begin position="1"/>
        <end position="20"/>
    </location>
</feature>
<evidence type="ECO:0000313" key="2">
    <source>
        <dbReference type="EMBL" id="TFK27710.1"/>
    </source>
</evidence>
<dbReference type="EMBL" id="ML210162">
    <property type="protein sequence ID" value="TFK27710.1"/>
    <property type="molecule type" value="Genomic_DNA"/>
</dbReference>